<evidence type="ECO:0000256" key="20">
    <source>
        <dbReference type="SAM" id="SignalP"/>
    </source>
</evidence>
<feature type="compositionally biased region" description="Acidic residues" evidence="18">
    <location>
        <begin position="190"/>
        <end position="201"/>
    </location>
</feature>
<organism evidence="22 23">
    <name type="scientific">Knufia fluminis</name>
    <dbReference type="NCBI Taxonomy" id="191047"/>
    <lineage>
        <taxon>Eukaryota</taxon>
        <taxon>Fungi</taxon>
        <taxon>Dikarya</taxon>
        <taxon>Ascomycota</taxon>
        <taxon>Pezizomycotina</taxon>
        <taxon>Eurotiomycetes</taxon>
        <taxon>Chaetothyriomycetidae</taxon>
        <taxon>Chaetothyriales</taxon>
        <taxon>Trichomeriaceae</taxon>
        <taxon>Knufia</taxon>
    </lineage>
</organism>
<keyword evidence="13" id="KW-0333">Golgi apparatus</keyword>
<dbReference type="AlphaFoldDB" id="A0AAN8E925"/>
<evidence type="ECO:0000256" key="4">
    <source>
        <dbReference type="ARBA" id="ARBA00004614"/>
    </source>
</evidence>
<feature type="chain" id="PRO_5043014035" description="Autophagy-related protein 27" evidence="20">
    <location>
        <begin position="23"/>
        <end position="332"/>
    </location>
</feature>
<comment type="caution">
    <text evidence="22">The sequence shown here is derived from an EMBL/GenBank/DDBJ whole genome shotgun (WGS) entry which is preliminary data.</text>
</comment>
<evidence type="ECO:0000256" key="2">
    <source>
        <dbReference type="ARBA" id="ARBA00004358"/>
    </source>
</evidence>
<dbReference type="PROSITE" id="PS51914">
    <property type="entry name" value="MRH"/>
    <property type="match status" value="1"/>
</dbReference>
<evidence type="ECO:0000313" key="23">
    <source>
        <dbReference type="Proteomes" id="UP001316803"/>
    </source>
</evidence>
<evidence type="ECO:0000256" key="8">
    <source>
        <dbReference type="ARBA" id="ARBA00022692"/>
    </source>
</evidence>
<dbReference type="PANTHER" id="PTHR15071:SF13">
    <property type="entry name" value="AUTOPHAGY-RELATED PROTEIN 27"/>
    <property type="match status" value="1"/>
</dbReference>
<name>A0AAN8E925_9EURO</name>
<keyword evidence="8 19" id="KW-0812">Transmembrane</keyword>
<feature type="domain" description="MRH" evidence="21">
    <location>
        <begin position="25"/>
        <end position="244"/>
    </location>
</feature>
<protein>
    <recommendedName>
        <fullName evidence="6">Autophagy-related protein 27</fullName>
    </recommendedName>
</protein>
<evidence type="ECO:0000256" key="14">
    <source>
        <dbReference type="ARBA" id="ARBA00023128"/>
    </source>
</evidence>
<dbReference type="PANTHER" id="PTHR15071">
    <property type="entry name" value="MANNOSE-6-PHOSPHATE RECEPTOR FAMILY MEMBER"/>
    <property type="match status" value="1"/>
</dbReference>
<evidence type="ECO:0000256" key="12">
    <source>
        <dbReference type="ARBA" id="ARBA00023006"/>
    </source>
</evidence>
<evidence type="ECO:0000256" key="3">
    <source>
        <dbReference type="ARBA" id="ARBA00004472"/>
    </source>
</evidence>
<dbReference type="InterPro" id="IPR044865">
    <property type="entry name" value="MRH_dom"/>
</dbReference>
<keyword evidence="12" id="KW-0072">Autophagy</keyword>
<evidence type="ECO:0000256" key="9">
    <source>
        <dbReference type="ARBA" id="ARBA00022729"/>
    </source>
</evidence>
<gene>
    <name evidence="22" type="primary">ATG27</name>
    <name evidence="22" type="ORF">OHC33_010968</name>
</gene>
<keyword evidence="11 19" id="KW-1133">Transmembrane helix</keyword>
<reference evidence="22 23" key="1">
    <citation type="submission" date="2022-12" db="EMBL/GenBank/DDBJ databases">
        <title>Genomic features and morphological characterization of a novel Knufia sp. strain isolated from spacecraft assembly facility.</title>
        <authorList>
            <person name="Teixeira M."/>
            <person name="Chander A.M."/>
            <person name="Stajich J.E."/>
            <person name="Venkateswaran K."/>
        </authorList>
    </citation>
    <scope>NUCLEOTIDE SEQUENCE [LARGE SCALE GENOMIC DNA]</scope>
    <source>
        <strain evidence="22 23">FJI-L2-BK-P2</strain>
    </source>
</reference>
<keyword evidence="14" id="KW-0496">Mitochondrion</keyword>
<keyword evidence="15 19" id="KW-0472">Membrane</keyword>
<evidence type="ECO:0000256" key="18">
    <source>
        <dbReference type="SAM" id="MobiDB-lite"/>
    </source>
</evidence>
<evidence type="ECO:0000313" key="22">
    <source>
        <dbReference type="EMBL" id="KAK5948040.1"/>
    </source>
</evidence>
<dbReference type="InterPro" id="IPR018939">
    <property type="entry name" value="Autophagy-rel_prot_27"/>
</dbReference>
<evidence type="ECO:0000256" key="5">
    <source>
        <dbReference type="ARBA" id="ARBA00005363"/>
    </source>
</evidence>
<evidence type="ECO:0000256" key="6">
    <source>
        <dbReference type="ARBA" id="ARBA00013776"/>
    </source>
</evidence>
<feature type="signal peptide" evidence="20">
    <location>
        <begin position="1"/>
        <end position="22"/>
    </location>
</feature>
<evidence type="ECO:0000256" key="1">
    <source>
        <dbReference type="ARBA" id="ARBA00004304"/>
    </source>
</evidence>
<dbReference type="GO" id="GO:0006914">
    <property type="term" value="P:autophagy"/>
    <property type="evidence" value="ECO:0007669"/>
    <property type="project" value="UniProtKB-KW"/>
</dbReference>
<keyword evidence="10" id="KW-0653">Protein transport</keyword>
<feature type="transmembrane region" description="Helical" evidence="19">
    <location>
        <begin position="259"/>
        <end position="279"/>
    </location>
</feature>
<evidence type="ECO:0000256" key="11">
    <source>
        <dbReference type="ARBA" id="ARBA00022989"/>
    </source>
</evidence>
<comment type="similarity">
    <text evidence="5">Belongs to the ATG27 family.</text>
</comment>
<keyword evidence="17" id="KW-0968">Cytoplasmic vesicle</keyword>
<proteinExistence type="inferred from homology"/>
<evidence type="ECO:0000256" key="13">
    <source>
        <dbReference type="ARBA" id="ARBA00023034"/>
    </source>
</evidence>
<feature type="compositionally biased region" description="Basic and acidic residues" evidence="18">
    <location>
        <begin position="179"/>
        <end position="189"/>
    </location>
</feature>
<evidence type="ECO:0000256" key="16">
    <source>
        <dbReference type="ARBA" id="ARBA00023157"/>
    </source>
</evidence>
<evidence type="ECO:0000256" key="15">
    <source>
        <dbReference type="ARBA" id="ARBA00023136"/>
    </source>
</evidence>
<accession>A0AAN8E925</accession>
<dbReference type="Pfam" id="PF09451">
    <property type="entry name" value="ATG27"/>
    <property type="match status" value="1"/>
</dbReference>
<comment type="subcellular location">
    <subcellularLocation>
        <location evidence="2">Cytoplasmic vesicle membrane</location>
        <topology evidence="2">Single-pass type I membrane protein</topology>
    </subcellularLocation>
    <subcellularLocation>
        <location evidence="4">Golgi apparatus membrane</location>
        <topology evidence="4">Single-pass type I membrane protein</topology>
    </subcellularLocation>
    <subcellularLocation>
        <location evidence="1">Mitochondrion membrane</location>
        <topology evidence="1">Single-pass membrane protein</topology>
    </subcellularLocation>
    <subcellularLocation>
        <location evidence="3">Preautophagosomal structure membrane</location>
        <topology evidence="3">Single-pass type I membrane protein</topology>
    </subcellularLocation>
</comment>
<dbReference type="GO" id="GO:0030659">
    <property type="term" value="C:cytoplasmic vesicle membrane"/>
    <property type="evidence" value="ECO:0007669"/>
    <property type="project" value="UniProtKB-SubCell"/>
</dbReference>
<keyword evidence="7" id="KW-0813">Transport</keyword>
<dbReference type="Proteomes" id="UP001316803">
    <property type="component" value="Unassembled WGS sequence"/>
</dbReference>
<feature type="region of interest" description="Disordered" evidence="18">
    <location>
        <begin position="178"/>
        <end position="207"/>
    </location>
</feature>
<evidence type="ECO:0000256" key="10">
    <source>
        <dbReference type="ARBA" id="ARBA00022927"/>
    </source>
</evidence>
<dbReference type="GO" id="GO:0000139">
    <property type="term" value="C:Golgi membrane"/>
    <property type="evidence" value="ECO:0007669"/>
    <property type="project" value="UniProtKB-SubCell"/>
</dbReference>
<dbReference type="EMBL" id="JAKLMC020000055">
    <property type="protein sequence ID" value="KAK5948040.1"/>
    <property type="molecule type" value="Genomic_DNA"/>
</dbReference>
<dbReference type="GO" id="GO:0031966">
    <property type="term" value="C:mitochondrial membrane"/>
    <property type="evidence" value="ECO:0007669"/>
    <property type="project" value="UniProtKB-SubCell"/>
</dbReference>
<keyword evidence="9 20" id="KW-0732">Signal</keyword>
<dbReference type="GO" id="GO:0034045">
    <property type="term" value="C:phagophore assembly site membrane"/>
    <property type="evidence" value="ECO:0007669"/>
    <property type="project" value="UniProtKB-SubCell"/>
</dbReference>
<evidence type="ECO:0000259" key="21">
    <source>
        <dbReference type="PROSITE" id="PS51914"/>
    </source>
</evidence>
<evidence type="ECO:0000256" key="19">
    <source>
        <dbReference type="SAM" id="Phobius"/>
    </source>
</evidence>
<evidence type="ECO:0000256" key="17">
    <source>
        <dbReference type="ARBA" id="ARBA00023329"/>
    </source>
</evidence>
<keyword evidence="23" id="KW-1185">Reference proteome</keyword>
<evidence type="ECO:0000256" key="7">
    <source>
        <dbReference type="ARBA" id="ARBA00022448"/>
    </source>
</evidence>
<dbReference type="Gene3D" id="2.70.130.10">
    <property type="entry name" value="Mannose-6-phosphate receptor binding domain"/>
    <property type="match status" value="1"/>
</dbReference>
<dbReference type="GO" id="GO:0015031">
    <property type="term" value="P:protein transport"/>
    <property type="evidence" value="ECO:0007669"/>
    <property type="project" value="UniProtKB-KW"/>
</dbReference>
<dbReference type="InterPro" id="IPR009011">
    <property type="entry name" value="Man6P_isomerase_rcpt-bd_dom_sf"/>
</dbReference>
<keyword evidence="16" id="KW-1015">Disulfide bond</keyword>
<sequence>MLPSIPTKALSSLLLLSSLVSAVNLDCNNVQVEKKKFDLSKLGGPHSILVADTQAHPSKSNTTWTIDICQALKKPKGVPKGDTCPSYTRVCGVTKTWNPIDDPDVEHPIISDVIGVAGEYTLGHGAALDPKITRLKTSEKDLEGIDIELHGGRYNDRKQKAVVSFLCEQDWTGNEGYEEDKRRSLLRKDDEDDDDDEDQPGDGERFKQDSKNALQFVSYAEEGEGKDRMDVLRLDWRTKYACEKYEEGDDEPTKKEGGWGFFTWFILILFLGIAAYLIFGSWLNYNRYGARGWDLLPHGDTIRDVPYLFKDWSRKVVETVTGSSSRGGYSAV</sequence>